<dbReference type="Gene3D" id="3.40.640.10">
    <property type="entry name" value="Type I PLP-dependent aspartate aminotransferase-like (Major domain)"/>
    <property type="match status" value="1"/>
</dbReference>
<dbReference type="Pfam" id="PF01212">
    <property type="entry name" value="Beta_elim_lyase"/>
    <property type="match status" value="1"/>
</dbReference>
<feature type="domain" description="Aromatic amino acid beta-eliminating lyase/threonine aldolase" evidence="4">
    <location>
        <begin position="3"/>
        <end position="288"/>
    </location>
</feature>
<dbReference type="NCBIfam" id="NF041359">
    <property type="entry name" value="GntG_guanitoxin"/>
    <property type="match status" value="1"/>
</dbReference>
<evidence type="ECO:0000313" key="5">
    <source>
        <dbReference type="EMBL" id="WXA98490.1"/>
    </source>
</evidence>
<dbReference type="Gene3D" id="3.90.1150.10">
    <property type="entry name" value="Aspartate Aminotransferase, domain 1"/>
    <property type="match status" value="1"/>
</dbReference>
<comment type="cofactor">
    <cofactor evidence="1">
        <name>pyridoxal 5'-phosphate</name>
        <dbReference type="ChEBI" id="CHEBI:597326"/>
    </cofactor>
</comment>
<dbReference type="InterPro" id="IPR023603">
    <property type="entry name" value="Low_specificity_L-TA-like"/>
</dbReference>
<dbReference type="PANTHER" id="PTHR48097">
    <property type="entry name" value="L-THREONINE ALDOLASE-RELATED"/>
    <property type="match status" value="1"/>
</dbReference>
<evidence type="ECO:0000256" key="2">
    <source>
        <dbReference type="ARBA" id="ARBA00006966"/>
    </source>
</evidence>
<reference evidence="5 6" key="1">
    <citation type="submission" date="2021-12" db="EMBL/GenBank/DDBJ databases">
        <title>Discovery of the Pendulisporaceae a myxobacterial family with distinct sporulation behavior and unique specialized metabolism.</title>
        <authorList>
            <person name="Garcia R."/>
            <person name="Popoff A."/>
            <person name="Bader C.D."/>
            <person name="Loehr J."/>
            <person name="Walesch S."/>
            <person name="Walt C."/>
            <person name="Boldt J."/>
            <person name="Bunk B."/>
            <person name="Haeckl F.J.F.P.J."/>
            <person name="Gunesch A.P."/>
            <person name="Birkelbach J."/>
            <person name="Nuebel U."/>
            <person name="Pietschmann T."/>
            <person name="Bach T."/>
            <person name="Mueller R."/>
        </authorList>
    </citation>
    <scope>NUCLEOTIDE SEQUENCE [LARGE SCALE GENOMIC DNA]</scope>
    <source>
        <strain evidence="5 6">MSr12523</strain>
    </source>
</reference>
<evidence type="ECO:0000256" key="3">
    <source>
        <dbReference type="ARBA" id="ARBA00022898"/>
    </source>
</evidence>
<dbReference type="RefSeq" id="WP_394849099.1">
    <property type="nucleotide sequence ID" value="NZ_CP089982.1"/>
</dbReference>
<dbReference type="InterPro" id="IPR015421">
    <property type="entry name" value="PyrdxlP-dep_Trfase_major"/>
</dbReference>
<dbReference type="SUPFAM" id="SSF53383">
    <property type="entry name" value="PLP-dependent transferases"/>
    <property type="match status" value="1"/>
</dbReference>
<dbReference type="PIRSF" id="PIRSF017617">
    <property type="entry name" value="Thr_aldolase"/>
    <property type="match status" value="1"/>
</dbReference>
<protein>
    <submittedName>
        <fullName evidence="5">Beta-eliminating lyase-related protein</fullName>
    </submittedName>
</protein>
<dbReference type="EMBL" id="CP089982">
    <property type="protein sequence ID" value="WXA98490.1"/>
    <property type="molecule type" value="Genomic_DNA"/>
</dbReference>
<organism evidence="5 6">
    <name type="scientific">Pendulispora brunnea</name>
    <dbReference type="NCBI Taxonomy" id="2905690"/>
    <lineage>
        <taxon>Bacteria</taxon>
        <taxon>Pseudomonadati</taxon>
        <taxon>Myxococcota</taxon>
        <taxon>Myxococcia</taxon>
        <taxon>Myxococcales</taxon>
        <taxon>Sorangiineae</taxon>
        <taxon>Pendulisporaceae</taxon>
        <taxon>Pendulispora</taxon>
    </lineage>
</organism>
<dbReference type="PANTHER" id="PTHR48097:SF9">
    <property type="entry name" value="L-THREONINE ALDOLASE"/>
    <property type="match status" value="1"/>
</dbReference>
<keyword evidence="3" id="KW-0663">Pyridoxal phosphate</keyword>
<keyword evidence="6" id="KW-1185">Reference proteome</keyword>
<keyword evidence="5" id="KW-0456">Lyase</keyword>
<comment type="similarity">
    <text evidence="2">Belongs to the threonine aldolase family.</text>
</comment>
<name>A0ABZ2KIJ8_9BACT</name>
<accession>A0ABZ2KIJ8</accession>
<dbReference type="InterPro" id="IPR015424">
    <property type="entry name" value="PyrdxlP-dep_Trfase"/>
</dbReference>
<gene>
    <name evidence="5" type="ORF">LZC95_16825</name>
</gene>
<dbReference type="InterPro" id="IPR015422">
    <property type="entry name" value="PyrdxlP-dep_Trfase_small"/>
</dbReference>
<sequence>MIDLRSDTVTRPTPGMRQAIANAEVGDDVWGDDPTTRALEEEVAELLGKEAALFTTSGVMANQLAIAIQTRPGDEVIVGEGAHVMWNEAAAGAALSGVQFAVAGQDGFFTADDVEAAIKPRLNWLPRTSLVCVENTLNRAGGRVFPQATVLAIAERIAPHGFGFHLDGARLWNASVATGLSVKELAAPFHTTSVCFSKGLGAPVGSALTGPAALIEEARRLRHRWGGGMRQSGILTAGARYALAHHRARLVEDHANARHLAELLSGPAARAAGIFVDVHKVESNIVNIDLDVAAAPVVDAARDLGVLISATALRRLRAVTHLDVSRSQIDEAAAILRRAAEACRAGHE</sequence>
<dbReference type="InterPro" id="IPR001597">
    <property type="entry name" value="ArAA_b-elim_lyase/Thr_aldolase"/>
</dbReference>
<dbReference type="Proteomes" id="UP001379533">
    <property type="component" value="Chromosome"/>
</dbReference>
<dbReference type="GO" id="GO:0016829">
    <property type="term" value="F:lyase activity"/>
    <property type="evidence" value="ECO:0007669"/>
    <property type="project" value="UniProtKB-KW"/>
</dbReference>
<proteinExistence type="inferred from homology"/>
<evidence type="ECO:0000313" key="6">
    <source>
        <dbReference type="Proteomes" id="UP001379533"/>
    </source>
</evidence>
<evidence type="ECO:0000256" key="1">
    <source>
        <dbReference type="ARBA" id="ARBA00001933"/>
    </source>
</evidence>
<evidence type="ECO:0000259" key="4">
    <source>
        <dbReference type="Pfam" id="PF01212"/>
    </source>
</evidence>